<dbReference type="Proteomes" id="UP000646548">
    <property type="component" value="Unassembled WGS sequence"/>
</dbReference>
<dbReference type="AlphaFoldDB" id="A0A834BYX6"/>
<organism evidence="2 3">
    <name type="scientific">Oryzias melastigma</name>
    <name type="common">Marine medaka</name>
    <dbReference type="NCBI Taxonomy" id="30732"/>
    <lineage>
        <taxon>Eukaryota</taxon>
        <taxon>Metazoa</taxon>
        <taxon>Chordata</taxon>
        <taxon>Craniata</taxon>
        <taxon>Vertebrata</taxon>
        <taxon>Euteleostomi</taxon>
        <taxon>Actinopterygii</taxon>
        <taxon>Neopterygii</taxon>
        <taxon>Teleostei</taxon>
        <taxon>Neoteleostei</taxon>
        <taxon>Acanthomorphata</taxon>
        <taxon>Ovalentaria</taxon>
        <taxon>Atherinomorphae</taxon>
        <taxon>Beloniformes</taxon>
        <taxon>Adrianichthyidae</taxon>
        <taxon>Oryziinae</taxon>
        <taxon>Oryzias</taxon>
    </lineage>
</organism>
<evidence type="ECO:0000313" key="2">
    <source>
        <dbReference type="EMBL" id="KAF6718803.1"/>
    </source>
</evidence>
<name>A0A834BYX6_ORYME</name>
<sequence length="133" mass="14412">MGRRYACQPGRNAHDPSVTGAGPGSEEPGVEQSGSPVFVVSCSLRCGAFICPVQEYKASPGQYELETGDESGGGSSGTRAVEVDEPVAPERILKRRETKLRRCTHWILPTKECRNQPKRGGFSRSGRGFVMEI</sequence>
<accession>A0A834BYX6</accession>
<gene>
    <name evidence="2" type="ORF">FQA47_003292</name>
</gene>
<proteinExistence type="predicted"/>
<evidence type="ECO:0000313" key="3">
    <source>
        <dbReference type="Proteomes" id="UP000646548"/>
    </source>
</evidence>
<comment type="caution">
    <text evidence="2">The sequence shown here is derived from an EMBL/GenBank/DDBJ whole genome shotgun (WGS) entry which is preliminary data.</text>
</comment>
<dbReference type="EMBL" id="WKFB01000684">
    <property type="protein sequence ID" value="KAF6718803.1"/>
    <property type="molecule type" value="Genomic_DNA"/>
</dbReference>
<evidence type="ECO:0000256" key="1">
    <source>
        <dbReference type="SAM" id="MobiDB-lite"/>
    </source>
</evidence>
<protein>
    <submittedName>
        <fullName evidence="2">Uncharacterized protein</fullName>
    </submittedName>
</protein>
<feature type="region of interest" description="Disordered" evidence="1">
    <location>
        <begin position="1"/>
        <end position="34"/>
    </location>
</feature>
<feature type="region of interest" description="Disordered" evidence="1">
    <location>
        <begin position="62"/>
        <end position="88"/>
    </location>
</feature>
<reference evidence="2" key="1">
    <citation type="journal article" name="BMC Genomics">
        <title>Long-read sequencing and de novo genome assembly of marine medaka (Oryzias melastigma).</title>
        <authorList>
            <person name="Liang P."/>
            <person name="Saqib H.S.A."/>
            <person name="Ni X."/>
            <person name="Shen Y."/>
        </authorList>
    </citation>
    <scope>NUCLEOTIDE SEQUENCE</scope>
    <source>
        <strain evidence="2">Bigg-433</strain>
    </source>
</reference>